<reference evidence="1 2" key="1">
    <citation type="submission" date="2020-08" db="EMBL/GenBank/DDBJ databases">
        <authorList>
            <person name="Newling K."/>
            <person name="Davey J."/>
            <person name="Forrester S."/>
        </authorList>
    </citation>
    <scope>NUCLEOTIDE SEQUENCE [LARGE SCALE GENOMIC DNA]</scope>
    <source>
        <strain evidence="2">Crithidia deanei Carvalho (ATCC PRA-265)</strain>
    </source>
</reference>
<proteinExistence type="predicted"/>
<protein>
    <submittedName>
        <fullName evidence="1">Uncharacterized protein</fullName>
    </submittedName>
</protein>
<dbReference type="AlphaFoldDB" id="A0A7G2C4Q2"/>
<sequence>MFVELFSYAVLDWKLQDPKDAQWQGAANFFNDYLQSSTFAVCNSVEEMLHAVTNTHVMVLRALICLCRFDVAQTLRDYNYKYLTSVFTWITQQRTAYSLAQKEGSTAYRTYHPLLHSVIGEELSKLADYIAA</sequence>
<evidence type="ECO:0000313" key="2">
    <source>
        <dbReference type="Proteomes" id="UP000515908"/>
    </source>
</evidence>
<accession>A0A7G2C4Q2</accession>
<evidence type="ECO:0000313" key="1">
    <source>
        <dbReference type="EMBL" id="CAD2212872.1"/>
    </source>
</evidence>
<name>A0A7G2C4Q2_9TRYP</name>
<dbReference type="EMBL" id="LR877145">
    <property type="protein sequence ID" value="CAD2212872.1"/>
    <property type="molecule type" value="Genomic_DNA"/>
</dbReference>
<gene>
    <name evidence="1" type="ORF">ADEAN_000028400</name>
</gene>
<organism evidence="1 2">
    <name type="scientific">Angomonas deanei</name>
    <dbReference type="NCBI Taxonomy" id="59799"/>
    <lineage>
        <taxon>Eukaryota</taxon>
        <taxon>Discoba</taxon>
        <taxon>Euglenozoa</taxon>
        <taxon>Kinetoplastea</taxon>
        <taxon>Metakinetoplastina</taxon>
        <taxon>Trypanosomatida</taxon>
        <taxon>Trypanosomatidae</taxon>
        <taxon>Strigomonadinae</taxon>
        <taxon>Angomonas</taxon>
    </lineage>
</organism>
<keyword evidence="2" id="KW-1185">Reference proteome</keyword>
<dbReference type="VEuPathDB" id="TriTrypDB:ADEAN_000028400"/>
<dbReference type="Proteomes" id="UP000515908">
    <property type="component" value="Chromosome 01"/>
</dbReference>